<dbReference type="Proteomes" id="UP000694044">
    <property type="component" value="Unassembled WGS sequence"/>
</dbReference>
<organism evidence="1 2">
    <name type="scientific">Phytophthora pseudosyringae</name>
    <dbReference type="NCBI Taxonomy" id="221518"/>
    <lineage>
        <taxon>Eukaryota</taxon>
        <taxon>Sar</taxon>
        <taxon>Stramenopiles</taxon>
        <taxon>Oomycota</taxon>
        <taxon>Peronosporomycetes</taxon>
        <taxon>Peronosporales</taxon>
        <taxon>Peronosporaceae</taxon>
        <taxon>Phytophthora</taxon>
    </lineage>
</organism>
<gene>
    <name evidence="1" type="ORF">PHYPSEUDO_005772</name>
</gene>
<feature type="non-terminal residue" evidence="1">
    <location>
        <position position="62"/>
    </location>
</feature>
<dbReference type="OrthoDB" id="129471at2759"/>
<reference evidence="1" key="1">
    <citation type="submission" date="2021-02" db="EMBL/GenBank/DDBJ databases">
        <authorList>
            <person name="Palmer J.M."/>
        </authorList>
    </citation>
    <scope>NUCLEOTIDE SEQUENCE</scope>
    <source>
        <strain evidence="1">SCRP734</strain>
    </source>
</reference>
<evidence type="ECO:0000313" key="2">
    <source>
        <dbReference type="Proteomes" id="UP000694044"/>
    </source>
</evidence>
<protein>
    <submittedName>
        <fullName evidence="1">Uncharacterized protein</fullName>
    </submittedName>
</protein>
<keyword evidence="2" id="KW-1185">Reference proteome</keyword>
<proteinExistence type="predicted"/>
<dbReference type="AlphaFoldDB" id="A0A8T1V408"/>
<comment type="caution">
    <text evidence="1">The sequence shown here is derived from an EMBL/GenBank/DDBJ whole genome shotgun (WGS) entry which is preliminary data.</text>
</comment>
<dbReference type="EMBL" id="JAGDFM010002319">
    <property type="protein sequence ID" value="KAG7375083.1"/>
    <property type="molecule type" value="Genomic_DNA"/>
</dbReference>
<name>A0A8T1V408_9STRA</name>
<accession>A0A8T1V408</accession>
<sequence length="62" mass="7131">MARLDTFRLPVSKEDFKKNVVEVASSELRALRSHPDRIFENCSANVMVIGVDYEITNRHPVE</sequence>
<evidence type="ECO:0000313" key="1">
    <source>
        <dbReference type="EMBL" id="KAG7375083.1"/>
    </source>
</evidence>